<feature type="transmembrane region" description="Helical" evidence="7">
    <location>
        <begin position="110"/>
        <end position="128"/>
    </location>
</feature>
<dbReference type="PANTHER" id="PTHR47371:SF3">
    <property type="entry name" value="PHOSPHOGLYCEROL TRANSFERASE I"/>
    <property type="match status" value="1"/>
</dbReference>
<dbReference type="SUPFAM" id="SSF53649">
    <property type="entry name" value="Alkaline phosphatase-like"/>
    <property type="match status" value="1"/>
</dbReference>
<feature type="transmembrane region" description="Helical" evidence="7">
    <location>
        <begin position="393"/>
        <end position="414"/>
    </location>
</feature>
<dbReference type="InterPro" id="IPR017850">
    <property type="entry name" value="Alkaline_phosphatase_core_sf"/>
</dbReference>
<dbReference type="Gene3D" id="3.40.720.10">
    <property type="entry name" value="Alkaline Phosphatase, subunit A"/>
    <property type="match status" value="1"/>
</dbReference>
<evidence type="ECO:0000259" key="8">
    <source>
        <dbReference type="Pfam" id="PF00884"/>
    </source>
</evidence>
<evidence type="ECO:0000256" key="3">
    <source>
        <dbReference type="ARBA" id="ARBA00022475"/>
    </source>
</evidence>
<dbReference type="GO" id="GO:0005886">
    <property type="term" value="C:plasma membrane"/>
    <property type="evidence" value="ECO:0007669"/>
    <property type="project" value="UniProtKB-SubCell"/>
</dbReference>
<dbReference type="InterPro" id="IPR050448">
    <property type="entry name" value="OpgB/LTA_synthase_biosynth"/>
</dbReference>
<dbReference type="STRING" id="1423775.FD03_GL000638"/>
<feature type="transmembrane region" description="Helical" evidence="7">
    <location>
        <begin position="15"/>
        <end position="42"/>
    </location>
</feature>
<organism evidence="9 10">
    <name type="scientific">Companilactobacillus nodensis DSM 19682 = JCM 14932 = NBRC 107160</name>
    <dbReference type="NCBI Taxonomy" id="1423775"/>
    <lineage>
        <taxon>Bacteria</taxon>
        <taxon>Bacillati</taxon>
        <taxon>Bacillota</taxon>
        <taxon>Bacilli</taxon>
        <taxon>Lactobacillales</taxon>
        <taxon>Lactobacillaceae</taxon>
        <taxon>Companilactobacillus</taxon>
    </lineage>
</organism>
<evidence type="ECO:0000256" key="1">
    <source>
        <dbReference type="ARBA" id="ARBA00004651"/>
    </source>
</evidence>
<evidence type="ECO:0000256" key="4">
    <source>
        <dbReference type="ARBA" id="ARBA00022692"/>
    </source>
</evidence>
<dbReference type="eggNOG" id="COG1368">
    <property type="taxonomic scope" value="Bacteria"/>
</dbReference>
<evidence type="ECO:0000313" key="9">
    <source>
        <dbReference type="EMBL" id="KRK79504.1"/>
    </source>
</evidence>
<dbReference type="Proteomes" id="UP000051248">
    <property type="component" value="Unassembled WGS sequence"/>
</dbReference>
<dbReference type="InterPro" id="IPR000917">
    <property type="entry name" value="Sulfatase_N"/>
</dbReference>
<dbReference type="CDD" id="cd16015">
    <property type="entry name" value="LTA_synthase"/>
    <property type="match status" value="1"/>
</dbReference>
<feature type="transmembrane region" description="Helical" evidence="7">
    <location>
        <begin position="316"/>
        <end position="336"/>
    </location>
</feature>
<feature type="transmembrane region" description="Helical" evidence="7">
    <location>
        <begin position="79"/>
        <end position="98"/>
    </location>
</feature>
<evidence type="ECO:0000256" key="2">
    <source>
        <dbReference type="ARBA" id="ARBA00004936"/>
    </source>
</evidence>
<protein>
    <recommendedName>
        <fullName evidence="8">Sulfatase N-terminal domain-containing protein</fullName>
    </recommendedName>
</protein>
<reference evidence="9 10" key="1">
    <citation type="journal article" date="2015" name="Genome Announc.">
        <title>Expanding the biotechnology potential of lactobacilli through comparative genomics of 213 strains and associated genera.</title>
        <authorList>
            <person name="Sun Z."/>
            <person name="Harris H.M."/>
            <person name="McCann A."/>
            <person name="Guo C."/>
            <person name="Argimon S."/>
            <person name="Zhang W."/>
            <person name="Yang X."/>
            <person name="Jeffery I.B."/>
            <person name="Cooney J.C."/>
            <person name="Kagawa T.F."/>
            <person name="Liu W."/>
            <person name="Song Y."/>
            <person name="Salvetti E."/>
            <person name="Wrobel A."/>
            <person name="Rasinkangas P."/>
            <person name="Parkhill J."/>
            <person name="Rea M.C."/>
            <person name="O'Sullivan O."/>
            <person name="Ritari J."/>
            <person name="Douillard F.P."/>
            <person name="Paul Ross R."/>
            <person name="Yang R."/>
            <person name="Briner A.E."/>
            <person name="Felis G.E."/>
            <person name="de Vos W.M."/>
            <person name="Barrangou R."/>
            <person name="Klaenhammer T.R."/>
            <person name="Caufield P.W."/>
            <person name="Cui Y."/>
            <person name="Zhang H."/>
            <person name="O'Toole P.W."/>
        </authorList>
    </citation>
    <scope>NUCLEOTIDE SEQUENCE [LARGE SCALE GENOMIC DNA]</scope>
    <source>
        <strain evidence="9 10">DSM 19682</strain>
    </source>
</reference>
<sequence>MFLVTRSVGLVWRNFWGILFPISSNIFAYGASIVLIMLLAPYLFEYLNKQKNIVVRRILTVTTILFVVMPTIFSKDLWFFASGNNPVWLLYLMLLGYVIKRFDWMSKIHFKFAHLIVSAAIYFGMTYLMEQISYMIRENVETMTRFNVPNSVFAMYLTLSIFVFGIAISKRIKASANVVAALFISTQVVINWEPNITLIEKYLTGFTITSTKQWLVELTKSGIIIFVASVAMAVILVLISMIPWFKKLAKILSFSSFDEFMAKLRGIGKWVAARKKIFYSALFFYIVTMIQMFSVSPVKIKVGVSTWQPAILFIPFNRQAAIILNTVIVMAFLLLIYVITKRFWYSFAITLIIELALGIANYLKIPLRNEPVLPSDLQMLGGMKDILGMVDPIILIIGFALIFVLIVIAVFLQHRFKQQSTLRMRWQGRVASTVLLAVFLSGAFFVNHEGSVPFTVFNMSNINRYFYNQELGAQINGPIVQFINNVDTKVMNKPEGYSKAEVDRVMKKYDNDADKINQTRSSWAKDQTFIFNLSESFSDPARVPNQTISSDPMPNIRNIKKNTTSGLMMSTGYGGGTANIEWESLTGLDLSSLSPTLPTPYTQLVDNQNIAPNITNLFDEKVAVHPYVASLYNRKNVFKKFGFQKFYYVGSKDKLKYTDKIDDNPYISDESAYKDTLDVIDKSTNKTQFIQLSTMQNHMPFNDYYQKHDYTIDGTAAPEVYKPRVEYYSQGLNYTDKATKTFLAKLDKINKPITLVWYGDHLAALFDNDSMDEYGIQLHQTDYFIYNNKYIRDRTKQSAV</sequence>
<keyword evidence="10" id="KW-1185">Reference proteome</keyword>
<accession>A0A0R1K7P8</accession>
<dbReference type="AlphaFoldDB" id="A0A0R1K7P8"/>
<evidence type="ECO:0000256" key="5">
    <source>
        <dbReference type="ARBA" id="ARBA00022989"/>
    </source>
</evidence>
<dbReference type="PANTHER" id="PTHR47371">
    <property type="entry name" value="LIPOTEICHOIC ACID SYNTHASE"/>
    <property type="match status" value="1"/>
</dbReference>
<keyword evidence="6 7" id="KW-0472">Membrane</keyword>
<dbReference type="PATRIC" id="fig|1423775.4.peg.652"/>
<feature type="transmembrane region" description="Helical" evidence="7">
    <location>
        <begin position="223"/>
        <end position="245"/>
    </location>
</feature>
<feature type="transmembrane region" description="Helical" evidence="7">
    <location>
        <begin position="343"/>
        <end position="363"/>
    </location>
</feature>
<feature type="domain" description="Sulfatase N-terminal" evidence="8">
    <location>
        <begin position="527"/>
        <end position="794"/>
    </location>
</feature>
<feature type="transmembrane region" description="Helical" evidence="7">
    <location>
        <begin position="174"/>
        <end position="192"/>
    </location>
</feature>
<comment type="caution">
    <text evidence="9">The sequence shown here is derived from an EMBL/GenBank/DDBJ whole genome shotgun (WGS) entry which is preliminary data.</text>
</comment>
<feature type="transmembrane region" description="Helical" evidence="7">
    <location>
        <begin position="54"/>
        <end position="73"/>
    </location>
</feature>
<dbReference type="EMBL" id="AZDZ01000014">
    <property type="protein sequence ID" value="KRK79504.1"/>
    <property type="molecule type" value="Genomic_DNA"/>
</dbReference>
<keyword evidence="5 7" id="KW-1133">Transmembrane helix</keyword>
<dbReference type="Pfam" id="PF00884">
    <property type="entry name" value="Sulfatase"/>
    <property type="match status" value="1"/>
</dbReference>
<feature type="transmembrane region" description="Helical" evidence="7">
    <location>
        <begin position="148"/>
        <end position="167"/>
    </location>
</feature>
<evidence type="ECO:0000256" key="6">
    <source>
        <dbReference type="ARBA" id="ARBA00023136"/>
    </source>
</evidence>
<keyword evidence="3" id="KW-1003">Cell membrane</keyword>
<proteinExistence type="predicted"/>
<feature type="transmembrane region" description="Helical" evidence="7">
    <location>
        <begin position="277"/>
        <end position="296"/>
    </location>
</feature>
<evidence type="ECO:0000256" key="7">
    <source>
        <dbReference type="SAM" id="Phobius"/>
    </source>
</evidence>
<keyword evidence="4 7" id="KW-0812">Transmembrane</keyword>
<evidence type="ECO:0000313" key="10">
    <source>
        <dbReference type="Proteomes" id="UP000051248"/>
    </source>
</evidence>
<comment type="pathway">
    <text evidence="2">Cell wall biogenesis; lipoteichoic acid biosynthesis.</text>
</comment>
<feature type="transmembrane region" description="Helical" evidence="7">
    <location>
        <begin position="426"/>
        <end position="446"/>
    </location>
</feature>
<comment type="subcellular location">
    <subcellularLocation>
        <location evidence="1">Cell membrane</location>
        <topology evidence="1">Multi-pass membrane protein</topology>
    </subcellularLocation>
</comment>
<gene>
    <name evidence="9" type="ORF">FD03_GL000638</name>
</gene>
<name>A0A0R1K7P8_9LACO</name>